<accession>A0A2X2TCC8</accession>
<protein>
    <submittedName>
        <fullName evidence="2">Inner membrane metabolite transport protein ygcS</fullName>
    </submittedName>
</protein>
<evidence type="ECO:0000313" key="2">
    <source>
        <dbReference type="EMBL" id="SQA99651.1"/>
    </source>
</evidence>
<dbReference type="AlphaFoldDB" id="A0A2X2TCC8"/>
<keyword evidence="1" id="KW-0472">Membrane</keyword>
<feature type="transmembrane region" description="Helical" evidence="1">
    <location>
        <begin position="12"/>
        <end position="30"/>
    </location>
</feature>
<dbReference type="Gene3D" id="1.20.1250.20">
    <property type="entry name" value="MFS general substrate transporter like domains"/>
    <property type="match status" value="1"/>
</dbReference>
<evidence type="ECO:0000256" key="1">
    <source>
        <dbReference type="SAM" id="Phobius"/>
    </source>
</evidence>
<evidence type="ECO:0000313" key="3">
    <source>
        <dbReference type="Proteomes" id="UP000251197"/>
    </source>
</evidence>
<keyword evidence="1" id="KW-0812">Transmembrane</keyword>
<feature type="transmembrane region" description="Helical" evidence="1">
    <location>
        <begin position="50"/>
        <end position="68"/>
    </location>
</feature>
<organism evidence="2 3">
    <name type="scientific">Cedecea neteri</name>
    <dbReference type="NCBI Taxonomy" id="158822"/>
    <lineage>
        <taxon>Bacteria</taxon>
        <taxon>Pseudomonadati</taxon>
        <taxon>Pseudomonadota</taxon>
        <taxon>Gammaproteobacteria</taxon>
        <taxon>Enterobacterales</taxon>
        <taxon>Enterobacteriaceae</taxon>
        <taxon>Cedecea</taxon>
    </lineage>
</organism>
<dbReference type="EMBL" id="UAVU01000003">
    <property type="protein sequence ID" value="SQA99651.1"/>
    <property type="molecule type" value="Genomic_DNA"/>
</dbReference>
<gene>
    <name evidence="2" type="primary">ygcS_2</name>
    <name evidence="2" type="ORF">NCTC12120_03573</name>
</gene>
<keyword evidence="1" id="KW-1133">Transmembrane helix</keyword>
<reference evidence="2 3" key="1">
    <citation type="submission" date="2018-06" db="EMBL/GenBank/DDBJ databases">
        <authorList>
            <consortium name="Pathogen Informatics"/>
            <person name="Doyle S."/>
        </authorList>
    </citation>
    <scope>NUCLEOTIDE SEQUENCE [LARGE SCALE GENOMIC DNA]</scope>
    <source>
        <strain evidence="2 3">NCTC12120</strain>
    </source>
</reference>
<dbReference type="SUPFAM" id="SSF103473">
    <property type="entry name" value="MFS general substrate transporter"/>
    <property type="match status" value="1"/>
</dbReference>
<name>A0A2X2TCC8_9ENTR</name>
<feature type="transmembrane region" description="Helical" evidence="1">
    <location>
        <begin position="75"/>
        <end position="93"/>
    </location>
</feature>
<proteinExistence type="predicted"/>
<dbReference type="Proteomes" id="UP000251197">
    <property type="component" value="Unassembled WGS sequence"/>
</dbReference>
<sequence length="100" mass="10909">MSLFGPKYRRRTAFNSLFFVCLVIPYFAIYTFLPSILQVMGLNNNFTTDLLLNALLIVGALLGILLTVVCSRRGFLIGSFVFLAACLVMLSIIPSASPAG</sequence>
<dbReference type="InterPro" id="IPR036259">
    <property type="entry name" value="MFS_trans_sf"/>
</dbReference>